<organism evidence="2 3">
    <name type="scientific">Solanum tuberosum</name>
    <name type="common">Potato</name>
    <dbReference type="NCBI Taxonomy" id="4113"/>
    <lineage>
        <taxon>Eukaryota</taxon>
        <taxon>Viridiplantae</taxon>
        <taxon>Streptophyta</taxon>
        <taxon>Embryophyta</taxon>
        <taxon>Tracheophyta</taxon>
        <taxon>Spermatophyta</taxon>
        <taxon>Magnoliopsida</taxon>
        <taxon>eudicotyledons</taxon>
        <taxon>Gunneridae</taxon>
        <taxon>Pentapetalae</taxon>
        <taxon>asterids</taxon>
        <taxon>lamiids</taxon>
        <taxon>Solanales</taxon>
        <taxon>Solanaceae</taxon>
        <taxon>Solanoideae</taxon>
        <taxon>Solaneae</taxon>
        <taxon>Solanum</taxon>
    </lineage>
</organism>
<name>A0ABQ7W1I6_SOLTU</name>
<keyword evidence="3" id="KW-1185">Reference proteome</keyword>
<sequence>MAMDCKVKDKIKSLDLEDNIKDSLYKILVNSSSKISSPYNSDREESSTSEDLKVLHEEDCMSSFEEECMSCQFGQPCDNKDKDRFYQLYSQFKDLNINVISNDNWVEMLRMIDDPTLRSKIIDKIGNTSTSTSNARISKENPAHNTWQK</sequence>
<evidence type="ECO:0000313" key="3">
    <source>
        <dbReference type="Proteomes" id="UP000826656"/>
    </source>
</evidence>
<evidence type="ECO:0000256" key="1">
    <source>
        <dbReference type="SAM" id="MobiDB-lite"/>
    </source>
</evidence>
<reference evidence="2 3" key="1">
    <citation type="journal article" date="2021" name="bioRxiv">
        <title>Chromosome-scale and haplotype-resolved genome assembly of a tetraploid potato cultivar.</title>
        <authorList>
            <person name="Sun H."/>
            <person name="Jiao W.-B."/>
            <person name="Krause K."/>
            <person name="Campoy J.A."/>
            <person name="Goel M."/>
            <person name="Folz-Donahue K."/>
            <person name="Kukat C."/>
            <person name="Huettel B."/>
            <person name="Schneeberger K."/>
        </authorList>
    </citation>
    <scope>NUCLEOTIDE SEQUENCE [LARGE SCALE GENOMIC DNA]</scope>
    <source>
        <strain evidence="2">SolTubOtavaFocal</strain>
        <tissue evidence="2">Leaves</tissue>
    </source>
</reference>
<comment type="caution">
    <text evidence="2">The sequence shown here is derived from an EMBL/GenBank/DDBJ whole genome shotgun (WGS) entry which is preliminary data.</text>
</comment>
<feature type="region of interest" description="Disordered" evidence="1">
    <location>
        <begin position="128"/>
        <end position="149"/>
    </location>
</feature>
<evidence type="ECO:0000313" key="2">
    <source>
        <dbReference type="EMBL" id="KAH0773879.1"/>
    </source>
</evidence>
<protein>
    <submittedName>
        <fullName evidence="2">Uncharacterized protein</fullName>
    </submittedName>
</protein>
<dbReference type="EMBL" id="JAIVGD010000005">
    <property type="protein sequence ID" value="KAH0773879.1"/>
    <property type="molecule type" value="Genomic_DNA"/>
</dbReference>
<dbReference type="Proteomes" id="UP000826656">
    <property type="component" value="Unassembled WGS sequence"/>
</dbReference>
<proteinExistence type="predicted"/>
<accession>A0ABQ7W1I6</accession>
<gene>
    <name evidence="2" type="ORF">KY290_011016</name>
</gene>